<dbReference type="EMBL" id="GGEC01002340">
    <property type="protein sequence ID" value="MBW82823.1"/>
    <property type="molecule type" value="Transcribed_RNA"/>
</dbReference>
<sequence>MVCIYRKVSQFICCISGATNFEFEIHLYLSCFSY</sequence>
<proteinExistence type="predicted"/>
<evidence type="ECO:0000313" key="1">
    <source>
        <dbReference type="EMBL" id="MBW82823.1"/>
    </source>
</evidence>
<dbReference type="AlphaFoldDB" id="A0A2P2INL4"/>
<organism evidence="1">
    <name type="scientific">Rhizophora mucronata</name>
    <name type="common">Asiatic mangrove</name>
    <dbReference type="NCBI Taxonomy" id="61149"/>
    <lineage>
        <taxon>Eukaryota</taxon>
        <taxon>Viridiplantae</taxon>
        <taxon>Streptophyta</taxon>
        <taxon>Embryophyta</taxon>
        <taxon>Tracheophyta</taxon>
        <taxon>Spermatophyta</taxon>
        <taxon>Magnoliopsida</taxon>
        <taxon>eudicotyledons</taxon>
        <taxon>Gunneridae</taxon>
        <taxon>Pentapetalae</taxon>
        <taxon>rosids</taxon>
        <taxon>fabids</taxon>
        <taxon>Malpighiales</taxon>
        <taxon>Rhizophoraceae</taxon>
        <taxon>Rhizophora</taxon>
    </lineage>
</organism>
<accession>A0A2P2INL4</accession>
<reference evidence="1" key="1">
    <citation type="submission" date="2018-02" db="EMBL/GenBank/DDBJ databases">
        <title>Rhizophora mucronata_Transcriptome.</title>
        <authorList>
            <person name="Meera S.P."/>
            <person name="Sreeshan A."/>
            <person name="Augustine A."/>
        </authorList>
    </citation>
    <scope>NUCLEOTIDE SEQUENCE</scope>
    <source>
        <tissue evidence="1">Leaf</tissue>
    </source>
</reference>
<protein>
    <submittedName>
        <fullName evidence="1">Uncharacterized protein</fullName>
    </submittedName>
</protein>
<name>A0A2P2INL4_RHIMU</name>